<dbReference type="Proteomes" id="UP001550628">
    <property type="component" value="Unassembled WGS sequence"/>
</dbReference>
<dbReference type="EMBL" id="JBEYBF010000006">
    <property type="protein sequence ID" value="MEU1952429.1"/>
    <property type="molecule type" value="Genomic_DNA"/>
</dbReference>
<organism evidence="1 2">
    <name type="scientific">Nocardia rhamnosiphila</name>
    <dbReference type="NCBI Taxonomy" id="426716"/>
    <lineage>
        <taxon>Bacteria</taxon>
        <taxon>Bacillati</taxon>
        <taxon>Actinomycetota</taxon>
        <taxon>Actinomycetes</taxon>
        <taxon>Mycobacteriales</taxon>
        <taxon>Nocardiaceae</taxon>
        <taxon>Nocardia</taxon>
    </lineage>
</organism>
<protein>
    <recommendedName>
        <fullName evidence="3">Transcriptional regulator</fullName>
    </recommendedName>
</protein>
<dbReference type="InterPro" id="IPR036388">
    <property type="entry name" value="WH-like_DNA-bd_sf"/>
</dbReference>
<name>A0ABV2WNH9_9NOCA</name>
<reference evidence="1 2" key="1">
    <citation type="submission" date="2024-06" db="EMBL/GenBank/DDBJ databases">
        <title>The Natural Products Discovery Center: Release of the First 8490 Sequenced Strains for Exploring Actinobacteria Biosynthetic Diversity.</title>
        <authorList>
            <person name="Kalkreuter E."/>
            <person name="Kautsar S.A."/>
            <person name="Yang D."/>
            <person name="Bader C.D."/>
            <person name="Teijaro C.N."/>
            <person name="Fluegel L."/>
            <person name="Davis C.M."/>
            <person name="Simpson J.R."/>
            <person name="Lauterbach L."/>
            <person name="Steele A.D."/>
            <person name="Gui C."/>
            <person name="Meng S."/>
            <person name="Li G."/>
            <person name="Viehrig K."/>
            <person name="Ye F."/>
            <person name="Su P."/>
            <person name="Kiefer A.F."/>
            <person name="Nichols A."/>
            <person name="Cepeda A.J."/>
            <person name="Yan W."/>
            <person name="Fan B."/>
            <person name="Jiang Y."/>
            <person name="Adhikari A."/>
            <person name="Zheng C.-J."/>
            <person name="Schuster L."/>
            <person name="Cowan T.M."/>
            <person name="Smanski M.J."/>
            <person name="Chevrette M.G."/>
            <person name="De Carvalho L.P.S."/>
            <person name="Shen B."/>
        </authorList>
    </citation>
    <scope>NUCLEOTIDE SEQUENCE [LARGE SCALE GENOMIC DNA]</scope>
    <source>
        <strain evidence="1 2">NPDC019708</strain>
    </source>
</reference>
<dbReference type="GeneID" id="96242550"/>
<dbReference type="SUPFAM" id="SSF46785">
    <property type="entry name" value="Winged helix' DNA-binding domain"/>
    <property type="match status" value="1"/>
</dbReference>
<comment type="caution">
    <text evidence="1">The sequence shown here is derived from an EMBL/GenBank/DDBJ whole genome shotgun (WGS) entry which is preliminary data.</text>
</comment>
<keyword evidence="2" id="KW-1185">Reference proteome</keyword>
<gene>
    <name evidence="1" type="ORF">ABZ510_11250</name>
</gene>
<evidence type="ECO:0008006" key="3">
    <source>
        <dbReference type="Google" id="ProtNLM"/>
    </source>
</evidence>
<evidence type="ECO:0000313" key="2">
    <source>
        <dbReference type="Proteomes" id="UP001550628"/>
    </source>
</evidence>
<proteinExistence type="predicted"/>
<accession>A0ABV2WNH9</accession>
<evidence type="ECO:0000313" key="1">
    <source>
        <dbReference type="EMBL" id="MEU1952429.1"/>
    </source>
</evidence>
<dbReference type="InterPro" id="IPR036390">
    <property type="entry name" value="WH_DNA-bd_sf"/>
</dbReference>
<dbReference type="Gene3D" id="1.10.10.10">
    <property type="entry name" value="Winged helix-like DNA-binding domain superfamily/Winged helix DNA-binding domain"/>
    <property type="match status" value="1"/>
</dbReference>
<dbReference type="RefSeq" id="WP_030519654.1">
    <property type="nucleotide sequence ID" value="NZ_JBEXYG010000002.1"/>
</dbReference>
<sequence>MSSNAEHAYRIGVVGPSDLVSLVKRVAALEFTDHRVVPLTYRNEAQAVEVISARPDVDALLFTGVIPYTLAHAAGVLTEPAAYIDYTGATLYGALVELMSAGHDPARISIDTLARPLVVESLSHVGIATAEIATAEYRRGTDVRRFAQFHRDHARTRPGAVAITCVRSVYDLIRDDVYTIRLAPAIASVRTALETVTMELAGRISSDAQVVLGMIELPEPDDRLAADIRALAGSLFPVGPASYVLVSTRGVLAQHTCDWTVMPLLEQLAQRHHWVRIGLGVGRSAADAEALARRAVERCRTAGPFTAIVSVGSGRDFVITETESDPTRAEEPVSLHVAAHRAGLSRATLVKLEAAVAAHPGGEVTAADIATALGIERRSARRTLKQLERSGLAQPVGTVGSGAGRPAVRYAVRLES</sequence>